<dbReference type="Proteomes" id="UP000887565">
    <property type="component" value="Unplaced"/>
</dbReference>
<keyword evidence="6" id="KW-0813">Transport</keyword>
<comment type="subcellular location">
    <subcellularLocation>
        <location evidence="6">Cell membrane</location>
        <topology evidence="6">Multi-pass membrane protein</topology>
    </subcellularLocation>
    <subcellularLocation>
        <location evidence="1">Membrane</location>
    </subcellularLocation>
</comment>
<keyword evidence="6" id="KW-0869">Chloride channel</keyword>
<evidence type="ECO:0000313" key="7">
    <source>
        <dbReference type="Proteomes" id="UP000887565"/>
    </source>
</evidence>
<dbReference type="WBParaSite" id="nRc.2.0.1.t19648-RA">
    <property type="protein sequence ID" value="nRc.2.0.1.t19648-RA"/>
    <property type="gene ID" value="nRc.2.0.1.g19648"/>
</dbReference>
<feature type="transmembrane region" description="Helical" evidence="6">
    <location>
        <begin position="65"/>
        <end position="87"/>
    </location>
</feature>
<evidence type="ECO:0000256" key="6">
    <source>
        <dbReference type="RuleBase" id="RU363126"/>
    </source>
</evidence>
<dbReference type="InterPro" id="IPR021134">
    <property type="entry name" value="Bestrophin-like"/>
</dbReference>
<dbReference type="Pfam" id="PF01062">
    <property type="entry name" value="Bestrophin"/>
    <property type="match status" value="1"/>
</dbReference>
<reference evidence="8" key="1">
    <citation type="submission" date="2022-11" db="UniProtKB">
        <authorList>
            <consortium name="WormBaseParasite"/>
        </authorList>
    </citation>
    <scope>IDENTIFICATION</scope>
</reference>
<keyword evidence="6" id="KW-0407">Ion channel</keyword>
<dbReference type="OMA" id="HEMEMLE"/>
<dbReference type="GO" id="GO:0005886">
    <property type="term" value="C:plasma membrane"/>
    <property type="evidence" value="ECO:0007669"/>
    <property type="project" value="UniProtKB-SubCell"/>
</dbReference>
<evidence type="ECO:0000256" key="3">
    <source>
        <dbReference type="ARBA" id="ARBA00022989"/>
    </source>
</evidence>
<feature type="transmembrane region" description="Helical" evidence="6">
    <location>
        <begin position="20"/>
        <end position="38"/>
    </location>
</feature>
<dbReference type="InterPro" id="IPR000615">
    <property type="entry name" value="Bestrophin"/>
</dbReference>
<accession>A0A915J165</accession>
<dbReference type="GO" id="GO:0005254">
    <property type="term" value="F:chloride channel activity"/>
    <property type="evidence" value="ECO:0007669"/>
    <property type="project" value="UniProtKB-KW"/>
</dbReference>
<dbReference type="GO" id="GO:0034707">
    <property type="term" value="C:chloride channel complex"/>
    <property type="evidence" value="ECO:0007669"/>
    <property type="project" value="UniProtKB-KW"/>
</dbReference>
<dbReference type="PANTHER" id="PTHR10736:SF0">
    <property type="entry name" value="BESTROPHIN HOMOLOG"/>
    <property type="match status" value="1"/>
</dbReference>
<keyword evidence="4 6" id="KW-0472">Membrane</keyword>
<keyword evidence="3 6" id="KW-1133">Transmembrane helix</keyword>
<comment type="function">
    <text evidence="6">Forms chloride channels.</text>
</comment>
<sequence>LITKDELQQYVQIKEKYPNVYVYWTPIVWAVNLLSKAYQEGRIKSDSNFRTEILSIRGKLGSLTAYDWITIPLVYTQVITVAVHGYFALCLLGRQYVARFDPADPSTVDLLFPFFTFLQFVFYMGWLKVAQVIMNPFGEDDDDFEYILLSKFRLRILVIFNIHPVCKFTFRINFLLDRHVAVAYMIVDDFCDHLPPLVRDTFWKEESIDLPHTKASVNLKNNPLVGSASVYQVPKRLQSIVEETGDGKSRMEHNNVLKSQMSAKTISIDDIIDSLAS</sequence>
<organism evidence="7 8">
    <name type="scientific">Romanomermis culicivorax</name>
    <name type="common">Nematode worm</name>
    <dbReference type="NCBI Taxonomy" id="13658"/>
    <lineage>
        <taxon>Eukaryota</taxon>
        <taxon>Metazoa</taxon>
        <taxon>Ecdysozoa</taxon>
        <taxon>Nematoda</taxon>
        <taxon>Enoplea</taxon>
        <taxon>Dorylaimia</taxon>
        <taxon>Mermithida</taxon>
        <taxon>Mermithoidea</taxon>
        <taxon>Mermithidae</taxon>
        <taxon>Romanomermis</taxon>
    </lineage>
</organism>
<evidence type="ECO:0000256" key="2">
    <source>
        <dbReference type="ARBA" id="ARBA00022692"/>
    </source>
</evidence>
<keyword evidence="6" id="KW-0406">Ion transport</keyword>
<feature type="transmembrane region" description="Helical" evidence="6">
    <location>
        <begin position="107"/>
        <end position="127"/>
    </location>
</feature>
<name>A0A915J165_ROMCU</name>
<evidence type="ECO:0000256" key="1">
    <source>
        <dbReference type="ARBA" id="ARBA00004370"/>
    </source>
</evidence>
<dbReference type="AlphaFoldDB" id="A0A915J165"/>
<evidence type="ECO:0000313" key="8">
    <source>
        <dbReference type="WBParaSite" id="nRc.2.0.1.t19648-RA"/>
    </source>
</evidence>
<comment type="similarity">
    <text evidence="5 6">Belongs to the anion channel-forming bestrophin (TC 1.A.46) family. Calcium-sensitive chloride channel subfamily.</text>
</comment>
<keyword evidence="2 6" id="KW-0812">Transmembrane</keyword>
<keyword evidence="7" id="KW-1185">Reference proteome</keyword>
<evidence type="ECO:0000256" key="5">
    <source>
        <dbReference type="ARBA" id="ARBA00034769"/>
    </source>
</evidence>
<keyword evidence="6" id="KW-1003">Cell membrane</keyword>
<proteinExistence type="inferred from homology"/>
<evidence type="ECO:0000256" key="4">
    <source>
        <dbReference type="ARBA" id="ARBA00023136"/>
    </source>
</evidence>
<keyword evidence="6" id="KW-0868">Chloride</keyword>
<dbReference type="PANTHER" id="PTHR10736">
    <property type="entry name" value="BESTROPHIN"/>
    <property type="match status" value="1"/>
</dbReference>
<protein>
    <recommendedName>
        <fullName evidence="6">Bestrophin homolog</fullName>
    </recommendedName>
</protein>